<gene>
    <name evidence="1" type="ORF">Leucomu_13505</name>
</gene>
<organism evidence="1 2">
    <name type="scientific">Leucobacter muris</name>
    <dbReference type="NCBI Taxonomy" id="1935379"/>
    <lineage>
        <taxon>Bacteria</taxon>
        <taxon>Bacillati</taxon>
        <taxon>Actinomycetota</taxon>
        <taxon>Actinomycetes</taxon>
        <taxon>Micrococcales</taxon>
        <taxon>Microbacteriaceae</taxon>
        <taxon>Leucobacter</taxon>
    </lineage>
</organism>
<proteinExistence type="predicted"/>
<dbReference type="Proteomes" id="UP000285768">
    <property type="component" value="Chromosome"/>
</dbReference>
<sequence length="139" mass="15233">MRVNPPTLDLWLTNHVRALAAAEGHTVDVSNKEPETLQAPLARPLIVLRTDSSTRLDWTTFDCSIAASVLAGTRRYDTHAIELATWLAGILFDNALPDEAGSPVVRVDWDGCNGPYAVTEDHDVSRQYLTAQYVAAGSW</sequence>
<evidence type="ECO:0008006" key="3">
    <source>
        <dbReference type="Google" id="ProtNLM"/>
    </source>
</evidence>
<reference evidence="1 2" key="1">
    <citation type="submission" date="2019-01" db="EMBL/GenBank/DDBJ databases">
        <title>Leucobacter muris sp. nov. isolated from the nose of a laboratory mouse.</title>
        <authorList>
            <person name="Benga L."/>
            <person name="Sproeer C."/>
            <person name="Schumann P."/>
            <person name="Verbarg S."/>
            <person name="Bunk B."/>
            <person name="Engelhardt E."/>
            <person name="Benten P.M."/>
            <person name="Sager M."/>
        </authorList>
    </citation>
    <scope>NUCLEOTIDE SEQUENCE [LARGE SCALE GENOMIC DNA]</scope>
    <source>
        <strain evidence="1 2">DSM 101948</strain>
    </source>
</reference>
<accession>A0ABX5QID5</accession>
<dbReference type="RefSeq" id="WP_128387532.1">
    <property type="nucleotide sequence ID" value="NZ_CP035037.1"/>
</dbReference>
<evidence type="ECO:0000313" key="1">
    <source>
        <dbReference type="EMBL" id="QAB18790.1"/>
    </source>
</evidence>
<protein>
    <recommendedName>
        <fullName evidence="3">Tail terminator</fullName>
    </recommendedName>
</protein>
<evidence type="ECO:0000313" key="2">
    <source>
        <dbReference type="Proteomes" id="UP000285768"/>
    </source>
</evidence>
<name>A0ABX5QID5_9MICO</name>
<dbReference type="EMBL" id="CP035037">
    <property type="protein sequence ID" value="QAB18790.1"/>
    <property type="molecule type" value="Genomic_DNA"/>
</dbReference>
<keyword evidence="2" id="KW-1185">Reference proteome</keyword>